<evidence type="ECO:0000313" key="1">
    <source>
        <dbReference type="EMBL" id="KAJ8313169.1"/>
    </source>
</evidence>
<sequence length="190" mass="21813">MDQFLDNTRYGNLGRKPKHSLTYDDTKRVVDFILGYSNDFGLPQPAAPRGVNNLPSIFLPCSDTKLNIFRIYEKACFDSNNKAVGLSSFKDIWLKCCPHIRISTPRDDVCQKCEIFRRRIQDAVSDEDKLLSTSEFKLHLEKCQTERTIYAACIRQSLDELHGVVRPPGIINLFQLATRKCIIPLIFQKT</sequence>
<keyword evidence="2" id="KW-1185">Reference proteome</keyword>
<accession>A0ABQ9F771</accession>
<dbReference type="EMBL" id="JARBDR010000419">
    <property type="protein sequence ID" value="KAJ8313169.1"/>
    <property type="molecule type" value="Genomic_DNA"/>
</dbReference>
<evidence type="ECO:0000313" key="2">
    <source>
        <dbReference type="Proteomes" id="UP001217089"/>
    </source>
</evidence>
<gene>
    <name evidence="1" type="ORF">KUTeg_009285</name>
</gene>
<comment type="caution">
    <text evidence="1">The sequence shown here is derived from an EMBL/GenBank/DDBJ whole genome shotgun (WGS) entry which is preliminary data.</text>
</comment>
<organism evidence="1 2">
    <name type="scientific">Tegillarca granosa</name>
    <name type="common">Malaysian cockle</name>
    <name type="synonym">Anadara granosa</name>
    <dbReference type="NCBI Taxonomy" id="220873"/>
    <lineage>
        <taxon>Eukaryota</taxon>
        <taxon>Metazoa</taxon>
        <taxon>Spiralia</taxon>
        <taxon>Lophotrochozoa</taxon>
        <taxon>Mollusca</taxon>
        <taxon>Bivalvia</taxon>
        <taxon>Autobranchia</taxon>
        <taxon>Pteriomorphia</taxon>
        <taxon>Arcoida</taxon>
        <taxon>Arcoidea</taxon>
        <taxon>Arcidae</taxon>
        <taxon>Tegillarca</taxon>
    </lineage>
</organism>
<proteinExistence type="predicted"/>
<dbReference type="PANTHER" id="PTHR34415">
    <property type="entry name" value="INTEGRASE CATALYTIC DOMAIN-CONTAINING PROTEIN"/>
    <property type="match status" value="1"/>
</dbReference>
<protein>
    <submittedName>
        <fullName evidence="1">Uncharacterized protein</fullName>
    </submittedName>
</protein>
<name>A0ABQ9F771_TEGGR</name>
<dbReference type="Proteomes" id="UP001217089">
    <property type="component" value="Unassembled WGS sequence"/>
</dbReference>
<dbReference type="PANTHER" id="PTHR34415:SF1">
    <property type="entry name" value="INTEGRASE CATALYTIC DOMAIN-CONTAINING PROTEIN"/>
    <property type="match status" value="1"/>
</dbReference>
<reference evidence="1 2" key="1">
    <citation type="submission" date="2022-12" db="EMBL/GenBank/DDBJ databases">
        <title>Chromosome-level genome of Tegillarca granosa.</title>
        <authorList>
            <person name="Kim J."/>
        </authorList>
    </citation>
    <scope>NUCLEOTIDE SEQUENCE [LARGE SCALE GENOMIC DNA]</scope>
    <source>
        <strain evidence="1">Teg-2019</strain>
        <tissue evidence="1">Adductor muscle</tissue>
    </source>
</reference>